<evidence type="ECO:0000256" key="7">
    <source>
        <dbReference type="ARBA" id="ARBA00023242"/>
    </source>
</evidence>
<keyword evidence="6" id="KW-0804">Transcription</keyword>
<comment type="caution">
    <text evidence="9">Lacks conserved residue(s) required for the propagation of feature annotation.</text>
</comment>
<dbReference type="InterPro" id="IPR024079">
    <property type="entry name" value="MetalloPept_cat_dom_sf"/>
</dbReference>
<reference evidence="13" key="2">
    <citation type="submission" date="2022-06" db="UniProtKB">
        <authorList>
            <consortium name="EnsemblMetazoa"/>
        </authorList>
    </citation>
    <scope>IDENTIFICATION</scope>
    <source>
        <strain evidence="13">PS312</strain>
    </source>
</reference>
<evidence type="ECO:0000256" key="4">
    <source>
        <dbReference type="ARBA" id="ARBA00023117"/>
    </source>
</evidence>
<dbReference type="GO" id="GO:0008270">
    <property type="term" value="F:zinc ion binding"/>
    <property type="evidence" value="ECO:0007669"/>
    <property type="project" value="UniProtKB-UniRule"/>
</dbReference>
<keyword evidence="9 10" id="KW-0479">Metal-binding</keyword>
<feature type="region of interest" description="Disordered" evidence="12">
    <location>
        <begin position="228"/>
        <end position="258"/>
    </location>
</feature>
<keyword evidence="5" id="KW-1015">Disulfide bond</keyword>
<dbReference type="GO" id="GO:0017025">
    <property type="term" value="F:TBP-class protein binding"/>
    <property type="evidence" value="ECO:0000318"/>
    <property type="project" value="GO_Central"/>
</dbReference>
<keyword evidence="9 10" id="KW-0645">Protease</keyword>
<accession>A0A2A6CQW7</accession>
<feature type="compositionally biased region" description="Basic and acidic residues" evidence="12">
    <location>
        <begin position="234"/>
        <end position="256"/>
    </location>
</feature>
<dbReference type="GO" id="GO:0051123">
    <property type="term" value="P:RNA polymerase II preinitiation complex assembly"/>
    <property type="evidence" value="ECO:0000318"/>
    <property type="project" value="GO_Central"/>
</dbReference>
<dbReference type="Gene3D" id="3.40.390.10">
    <property type="entry name" value="Collagenase (Catalytic Domain)"/>
    <property type="match status" value="1"/>
</dbReference>
<evidence type="ECO:0000256" key="12">
    <source>
        <dbReference type="SAM" id="MobiDB-lite"/>
    </source>
</evidence>
<dbReference type="GO" id="GO:0006508">
    <property type="term" value="P:proteolysis"/>
    <property type="evidence" value="ECO:0007669"/>
    <property type="project" value="UniProtKB-KW"/>
</dbReference>
<accession>A0A8R1UBP7</accession>
<keyword evidence="9 10" id="KW-0378">Hydrolase</keyword>
<dbReference type="SUPFAM" id="SSF55486">
    <property type="entry name" value="Metalloproteases ('zincins'), catalytic domain"/>
    <property type="match status" value="1"/>
</dbReference>
<keyword evidence="11" id="KW-0175">Coiled coil</keyword>
<dbReference type="InterPro" id="IPR034035">
    <property type="entry name" value="Astacin-like_dom"/>
</dbReference>
<comment type="subcellular location">
    <subcellularLocation>
        <location evidence="1">Nucleus</location>
    </subcellularLocation>
</comment>
<dbReference type="InterPro" id="IPR018359">
    <property type="entry name" value="Bromodomain_CS"/>
</dbReference>
<feature type="compositionally biased region" description="Acidic residues" evidence="12">
    <location>
        <begin position="54"/>
        <end position="63"/>
    </location>
</feature>
<dbReference type="InterPro" id="IPR040240">
    <property type="entry name" value="TAF1"/>
</dbReference>
<feature type="region of interest" description="Disordered" evidence="12">
    <location>
        <begin position="2089"/>
        <end position="2110"/>
    </location>
</feature>
<evidence type="ECO:0000256" key="2">
    <source>
        <dbReference type="ARBA" id="ARBA00009064"/>
    </source>
</evidence>
<evidence type="ECO:0000256" key="8">
    <source>
        <dbReference type="PROSITE-ProRule" id="PRU00035"/>
    </source>
</evidence>
<feature type="compositionally biased region" description="Basic and acidic residues" evidence="12">
    <location>
        <begin position="1025"/>
        <end position="1043"/>
    </location>
</feature>
<feature type="region of interest" description="Disordered" evidence="12">
    <location>
        <begin position="1015"/>
        <end position="1043"/>
    </location>
</feature>
<dbReference type="PRINTS" id="PR00480">
    <property type="entry name" value="ASTACIN"/>
</dbReference>
<feature type="compositionally biased region" description="Gly residues" evidence="12">
    <location>
        <begin position="934"/>
        <end position="949"/>
    </location>
</feature>
<keyword evidence="9 10" id="KW-0862">Zinc</keyword>
<keyword evidence="14" id="KW-1185">Reference proteome</keyword>
<dbReference type="InterPro" id="IPR022591">
    <property type="entry name" value="TAF1_HAT_dom"/>
</dbReference>
<dbReference type="SMART" id="SM00235">
    <property type="entry name" value="ZnMc"/>
    <property type="match status" value="1"/>
</dbReference>
<evidence type="ECO:0000256" key="10">
    <source>
        <dbReference type="RuleBase" id="RU361183"/>
    </source>
</evidence>
<dbReference type="InterPro" id="IPR001506">
    <property type="entry name" value="Peptidase_M12A"/>
</dbReference>
<dbReference type="FunFam" id="1.20.920.10:FF:000066">
    <property type="entry name" value="Transcription initiation factor TFIID subunit 1"/>
    <property type="match status" value="1"/>
</dbReference>
<dbReference type="GO" id="GO:0004402">
    <property type="term" value="F:histone acetyltransferase activity"/>
    <property type="evidence" value="ECO:0007669"/>
    <property type="project" value="InterPro"/>
</dbReference>
<evidence type="ECO:0000313" key="13">
    <source>
        <dbReference type="EnsemblMetazoa" id="PPA14436.1"/>
    </source>
</evidence>
<feature type="coiled-coil region" evidence="11">
    <location>
        <begin position="1834"/>
        <end position="1861"/>
    </location>
</feature>
<comment type="cofactor">
    <cofactor evidence="9 10">
        <name>Zn(2+)</name>
        <dbReference type="ChEBI" id="CHEBI:29105"/>
    </cofactor>
    <text evidence="9 10">Binds 1 zinc ion per subunit.</text>
</comment>
<evidence type="ECO:0000256" key="1">
    <source>
        <dbReference type="ARBA" id="ARBA00004123"/>
    </source>
</evidence>
<dbReference type="GO" id="GO:0004222">
    <property type="term" value="F:metalloendopeptidase activity"/>
    <property type="evidence" value="ECO:0007669"/>
    <property type="project" value="UniProtKB-UniRule"/>
</dbReference>
<dbReference type="Proteomes" id="UP000005239">
    <property type="component" value="Unassembled WGS sequence"/>
</dbReference>
<dbReference type="PANTHER" id="PTHR13900">
    <property type="entry name" value="TRANSCRIPTION INITIATION FACTOR TFIID"/>
    <property type="match status" value="1"/>
</dbReference>
<dbReference type="GO" id="GO:0005669">
    <property type="term" value="C:transcription factor TFIID complex"/>
    <property type="evidence" value="ECO:0000318"/>
    <property type="project" value="GO_Central"/>
</dbReference>
<feature type="region of interest" description="Disordered" evidence="12">
    <location>
        <begin position="36"/>
        <end position="72"/>
    </location>
</feature>
<dbReference type="PANTHER" id="PTHR13900:SF0">
    <property type="entry name" value="TRANSCRIPTION INITIATION FACTOR TFIID SUBUNIT 1"/>
    <property type="match status" value="1"/>
</dbReference>
<feature type="binding site" evidence="9">
    <location>
        <position position="2339"/>
    </location>
    <ligand>
        <name>Zn(2+)</name>
        <dbReference type="ChEBI" id="CHEBI:29105"/>
        <note>catalytic</note>
    </ligand>
</feature>
<dbReference type="PRINTS" id="PR00503">
    <property type="entry name" value="BROMODOMAIN"/>
</dbReference>
<feature type="compositionally biased region" description="Acidic residues" evidence="12">
    <location>
        <begin position="1299"/>
        <end position="1308"/>
    </location>
</feature>
<protein>
    <recommendedName>
        <fullName evidence="10">Metalloendopeptidase</fullName>
        <ecNumber evidence="10">3.4.24.-</ecNumber>
    </recommendedName>
</protein>
<evidence type="ECO:0000256" key="9">
    <source>
        <dbReference type="PROSITE-ProRule" id="PRU01211"/>
    </source>
</evidence>
<dbReference type="EC" id="3.4.24.-" evidence="10"/>
<dbReference type="SUPFAM" id="SSF47370">
    <property type="entry name" value="Bromodomain"/>
    <property type="match status" value="2"/>
</dbReference>
<evidence type="ECO:0000256" key="3">
    <source>
        <dbReference type="ARBA" id="ARBA00023015"/>
    </source>
</evidence>
<dbReference type="Pfam" id="PF15288">
    <property type="entry name" value="zf-CCHC_6"/>
    <property type="match status" value="1"/>
</dbReference>
<dbReference type="InterPro" id="IPR001487">
    <property type="entry name" value="Bromodomain"/>
</dbReference>
<name>A0A2A6CQW7_PRIPA</name>
<sequence>MEYSYFYMDDNSMGEVSMDGFEDPNVINNSEDEYTDYYKNHPSAVNQPYLPPPDEIEDDEEEGEVNRSDYFPRPLSPFIPPSKRKDAPLASILDPSLNSIDPRRFFPDFRPGAILRFSRLFSSNIKSSSKAEIWWGSKTYHKRMNDEEKHKEHGHKKKKEFNVLLGSSNDESIIDQEGVFIRTVCKKESNSRKSAHLSESSHPWRFGPAKMWYDMLGVATTAASCSYGLPSEEGTTKKEKESELHENTNEREKGEEATNPEMFLPYNLMHWEDQIVMDGDLIKHKIIDELKNGKQPRGGWIPTQNLRTYEAFMNALKSNNVEQVLNLRTANNMPDATESSSYHPSSSYSIFPMENNEIMTSNWEEQVIWEDDDLRKLCDPKILTVDLFDDPVLFGMPEDRGLDELDLSDPKRALDRKEMQYTKKSKMILGQVAQRQKQEEEEQMESSIAQMSDRDAFNLSCDDYYMPKAVTKSGNALSTLIQHSIPAQNIHRTFFPTHLTPYKLRHWHRMQLSKRILKQVGGKYVQIQTLARYIRKVSEQREKAKAAEGGGEIFFMRDVGDLSGKDGDLLLMEYSEEHPILLSQPGMASRIRNYHKRKSAKDADPQLDFGELAFAHNSPFLGQVSPGQTLQSLENNLFRAPIHRHKGSRRDFLLIRTKQGYFIRRCPPLFLVGQQSPLFEVPSPNSKRATLFVRDFLMAFIYRLFWASNETPRRLKMEDIKAAFPHYAESSVRKRLKVCSDFKRLGAGMDQNYWILRSDFRLPTKEEVLAMVTPEMCCAQYSMLAAEQRLKDAGYGEKYFFTPEEGDDDDDQVTMEDEIKCAPWNTSRAFLSALKGKCLLDQSGIADPTGGGLGFSFVRVSSKPHKEDVPQVPKRLVTGTNADLRKLPLKEAKEMCRDYGVREEEINALSRWEIIDVIRTLSTQAAKNKKEGEGGGGIGGGGGGGGGGSASMARFARGNIRFNLADMQEKYKKHCQHIFDLQNSVLANGEELSTDEGSSGEESDNEELANRLESMLSAAKGKKGISGERERMEREDEEKERRDLKRMLYGENIKGEAKTDPSEMEMKFAENSGKDIADSAAKISGLKANQKLKIFRTYQNSDGSESTRVEVITRPQLIEAYTRIRVTKDDTFIQVYAQMDEQFKEERRKEKRRLQDQLRRLKRNEQKVKTGTPQPPKKPTKPLNPNLAKMRCSACGGTGHMKTNKYCPLYGKRGRGLSEGMGITNTDDEMSQPAPSGELVAVEGTKLKISKKIYQHAEQMKRDSMRVNIPRTIIEKREEEDGDEDMDDEMDMDESMMGMDDDEDDEPMNDSRFSSMGKRRSTWIGEEAEYLTGPSKSVHRMRADPKVTFATQLTDIINELKLVDGSEHLMSAVNGRKIKDYYDIVKKPMDLQKIKMRISNNQYELRMAFLEDVKQMMENSLLYNGPNHVITETARRMFDIAYKKIMEREKEFIRLEKAINPLLDENDRVGFSFILEEILQKCKNIPKSVPFHTKVDARKAAGYYDRISRPMDLGTMEKKVKEYQYQYVKEFLADIQQIYTNSEVYNGPPEKSSYTAKALEIKEMATSLIEEKRGQLDELERNILRRMGIAIDYDDEMSGMSMGEEEREEEMDEDTMMAQDLALSGDDDDEHDDEDEDQFMQMNESQWAKRLEGSSMQMAGQLNADLAMSDSDDDDNSIHSSLFDCLSMEEWRSYTTLSSQEKRKDMGPPSDSLRFVSSPRGGNELTQKAFEIITISTLQRKELEKMRKEEYPTETEEDWLNSLQSWKSKRNSTLERRKDSARDHIKSSLSDSIEKGRESGLGSSLFSPNGESFSSPSSNYVLTNYYSHPNEPEKEKEISELDQVLIQLQLLREKKEKGEQKDVPSRFTPPLSHNVGKTSWTDVNLDIDKKETSNVSATLHYSPREIESMTRVEPPRNSFNESKKLEKDAIGHEKMKKPTRMIVDIGIDDPPSSSLFSSNLRSSYRSSTLNPITPPISLPISNLYPPSFESSFSGGGMRMYGSLPRRKDNDYRVISVDEKKGPGKLTDFVPDVDRGRDNENGMTRGIRRDEEPLLIRNYYVLPISPIANRSQYKTIDDFDPQPMKTIDNYSTLPSKWSTPTASQGIGRSAQRVEEIMERREREVEMSDGTIHLEINEIVSTEIITPLEWLSVTQRQKLATPGVKKSGRNLVRKEFASELQEKIVKKMEAEEKSVKENKRVEERGINTIRVAVRGRKFNWMEVDLNAFLATILLLFQSDNFSLKRAKRGAVVTLEKDKWPGGRIPYVLSAAYTQAQRAVFARAIAAYSSRTCIRFVPKQPNDRDYIVISKLDGCYADFARVGGRQQVSLADECIDYATIVHEFMHVIGFIHEHQREDRDSFVKILWPNVLPGANTDFDKLTGLGLSYYGEQYDYFSLMHYESNEGSRNGRNTIEATNPSYTNLMGKSTDFSRSDLNRINRAYQCHSFLNGFNRKLPSRKVLKGVNRGFTRFPIRRG</sequence>
<dbReference type="PROSITE" id="PS50014">
    <property type="entry name" value="BROMODOMAIN_2"/>
    <property type="match status" value="2"/>
</dbReference>
<gene>
    <name evidence="13" type="primary">WBGene00103990</name>
</gene>
<dbReference type="Pfam" id="PF01400">
    <property type="entry name" value="Astacin"/>
    <property type="match status" value="1"/>
</dbReference>
<feature type="region of interest" description="Disordered" evidence="12">
    <location>
        <begin position="1159"/>
        <end position="1187"/>
    </location>
</feature>
<feature type="region of interest" description="Disordered" evidence="12">
    <location>
        <begin position="1770"/>
        <end position="1815"/>
    </location>
</feature>
<feature type="binding site" evidence="9">
    <location>
        <position position="2343"/>
    </location>
    <ligand>
        <name>Zn(2+)</name>
        <dbReference type="ChEBI" id="CHEBI:29105"/>
        <note>catalytic</note>
    </ligand>
</feature>
<feature type="compositionally biased region" description="Polar residues" evidence="12">
    <location>
        <begin position="2089"/>
        <end position="2105"/>
    </location>
</feature>
<dbReference type="InterPro" id="IPR041670">
    <property type="entry name" value="Znf-CCHC_6"/>
</dbReference>
<feature type="compositionally biased region" description="Basic and acidic residues" evidence="12">
    <location>
        <begin position="1772"/>
        <end position="1798"/>
    </location>
</feature>
<keyword evidence="7" id="KW-0539">Nucleus</keyword>
<keyword evidence="9 10" id="KW-0482">Metalloprotease</keyword>
<dbReference type="PROSITE" id="PS00633">
    <property type="entry name" value="BROMODOMAIN_1"/>
    <property type="match status" value="1"/>
</dbReference>
<feature type="binding site" evidence="9">
    <location>
        <position position="2349"/>
    </location>
    <ligand>
        <name>Zn(2+)</name>
        <dbReference type="ChEBI" id="CHEBI:29105"/>
        <note>catalytic</note>
    </ligand>
</feature>
<dbReference type="SMART" id="SM00297">
    <property type="entry name" value="BROMO"/>
    <property type="match status" value="2"/>
</dbReference>
<comment type="similarity">
    <text evidence="2">Belongs to the TAF1 family.</text>
</comment>
<dbReference type="InterPro" id="IPR006026">
    <property type="entry name" value="Peptidase_Metallo"/>
</dbReference>
<dbReference type="Pfam" id="PF00439">
    <property type="entry name" value="Bromodomain"/>
    <property type="match status" value="2"/>
</dbReference>
<evidence type="ECO:0000256" key="6">
    <source>
        <dbReference type="ARBA" id="ARBA00023163"/>
    </source>
</evidence>
<feature type="active site" evidence="9">
    <location>
        <position position="2340"/>
    </location>
</feature>
<feature type="region of interest" description="Disordered" evidence="12">
    <location>
        <begin position="2022"/>
        <end position="2044"/>
    </location>
</feature>
<dbReference type="EnsemblMetazoa" id="PPA14436.1">
    <property type="protein sequence ID" value="PPA14436.1"/>
    <property type="gene ID" value="WBGene00103990"/>
</dbReference>
<keyword evidence="4 8" id="KW-0103">Bromodomain</keyword>
<evidence type="ECO:0000313" key="14">
    <source>
        <dbReference type="Proteomes" id="UP000005239"/>
    </source>
</evidence>
<dbReference type="CDD" id="cd04280">
    <property type="entry name" value="ZnMc_astacin_like"/>
    <property type="match status" value="1"/>
</dbReference>
<dbReference type="InterPro" id="IPR036427">
    <property type="entry name" value="Bromodomain-like_sf"/>
</dbReference>
<feature type="region of interest" description="Disordered" evidence="12">
    <location>
        <begin position="925"/>
        <end position="950"/>
    </location>
</feature>
<dbReference type="PROSITE" id="PS51864">
    <property type="entry name" value="ASTACIN"/>
    <property type="match status" value="1"/>
</dbReference>
<dbReference type="GO" id="GO:0016251">
    <property type="term" value="F:RNA polymerase II general transcription initiation factor activity"/>
    <property type="evidence" value="ECO:0000318"/>
    <property type="project" value="GO_Central"/>
</dbReference>
<dbReference type="CDD" id="cd05511">
    <property type="entry name" value="Bromo_TFIID"/>
    <property type="match status" value="1"/>
</dbReference>
<dbReference type="Gene3D" id="1.20.920.10">
    <property type="entry name" value="Bromodomain-like"/>
    <property type="match status" value="2"/>
</dbReference>
<feature type="region of interest" description="Disordered" evidence="12">
    <location>
        <begin position="1299"/>
        <end position="1319"/>
    </location>
</feature>
<reference evidence="14" key="1">
    <citation type="journal article" date="2008" name="Nat. Genet.">
        <title>The Pristionchus pacificus genome provides a unique perspective on nematode lifestyle and parasitism.</title>
        <authorList>
            <person name="Dieterich C."/>
            <person name="Clifton S.W."/>
            <person name="Schuster L.N."/>
            <person name="Chinwalla A."/>
            <person name="Delehaunty K."/>
            <person name="Dinkelacker I."/>
            <person name="Fulton L."/>
            <person name="Fulton R."/>
            <person name="Godfrey J."/>
            <person name="Minx P."/>
            <person name="Mitreva M."/>
            <person name="Roeseler W."/>
            <person name="Tian H."/>
            <person name="Witte H."/>
            <person name="Yang S.P."/>
            <person name="Wilson R.K."/>
            <person name="Sommer R.J."/>
        </authorList>
    </citation>
    <scope>NUCLEOTIDE SEQUENCE [LARGE SCALE GENOMIC DNA]</scope>
    <source>
        <strain evidence="14">PS312</strain>
    </source>
</reference>
<evidence type="ECO:0000256" key="5">
    <source>
        <dbReference type="ARBA" id="ARBA00023157"/>
    </source>
</evidence>
<feature type="compositionally biased region" description="Low complexity" evidence="12">
    <location>
        <begin position="1806"/>
        <end position="1815"/>
    </location>
</feature>
<keyword evidence="3" id="KW-0805">Transcription regulation</keyword>
<dbReference type="Pfam" id="PF12157">
    <property type="entry name" value="DUF3591"/>
    <property type="match status" value="1"/>
</dbReference>
<proteinExistence type="inferred from homology"/>
<feature type="region of interest" description="Disordered" evidence="12">
    <location>
        <begin position="1697"/>
        <end position="1721"/>
    </location>
</feature>
<feature type="region of interest" description="Disordered" evidence="12">
    <location>
        <begin position="1595"/>
        <end position="1615"/>
    </location>
</feature>
<evidence type="ECO:0000256" key="11">
    <source>
        <dbReference type="SAM" id="Coils"/>
    </source>
</evidence>
<organism evidence="13 14">
    <name type="scientific">Pristionchus pacificus</name>
    <name type="common">Parasitic nematode worm</name>
    <dbReference type="NCBI Taxonomy" id="54126"/>
    <lineage>
        <taxon>Eukaryota</taxon>
        <taxon>Metazoa</taxon>
        <taxon>Ecdysozoa</taxon>
        <taxon>Nematoda</taxon>
        <taxon>Chromadorea</taxon>
        <taxon>Rhabditida</taxon>
        <taxon>Rhabditina</taxon>
        <taxon>Diplogasteromorpha</taxon>
        <taxon>Diplogasteroidea</taxon>
        <taxon>Neodiplogasteridae</taxon>
        <taxon>Pristionchus</taxon>
    </lineage>
</organism>
<feature type="compositionally biased region" description="Basic and acidic residues" evidence="12">
    <location>
        <begin position="1159"/>
        <end position="1168"/>
    </location>
</feature>